<protein>
    <submittedName>
        <fullName evidence="1">Uncharacterized protein</fullName>
    </submittedName>
</protein>
<sequence>TIKDAHKYSDSDYGTGEIAAIITGPDYVSLPPNYIDPYISFEKNGRKKVIFLDKGLEGPATVDKANRYFRYKMGIMDRARQVVTIVKGQIITPYSTITNEDGDTMTIQPDTLYMEVLEFLGYSYDENGWTDENQQIKLEYVENLTPEQQEQLPSQYRDDVVNLDSLIPLTLEEQEFYKNTVKPYFKNNPDILIDDLSVLTYRNLYNRVQKIKTSMTIDIYGFDTQDTFFLTDFKEVLKARWDEIFKHDLDNEFSSFTGDKKTQAILTYEHYIDNLYRDIFSDILEKVSRIDTANSVKQDFIKKFEESIQMAILDTILRDKLSIDDEYLTDYNKFTSELDIFLQNDNEINNLNQFFHKSSGINKVLDLFMANFLAKPL</sequence>
<proteinExistence type="predicted"/>
<organism evidence="1">
    <name type="scientific">marine sediment metagenome</name>
    <dbReference type="NCBI Taxonomy" id="412755"/>
    <lineage>
        <taxon>unclassified sequences</taxon>
        <taxon>metagenomes</taxon>
        <taxon>ecological metagenomes</taxon>
    </lineage>
</organism>
<reference evidence="1" key="1">
    <citation type="journal article" date="2015" name="Nature">
        <title>Complex archaea that bridge the gap between prokaryotes and eukaryotes.</title>
        <authorList>
            <person name="Spang A."/>
            <person name="Saw J.H."/>
            <person name="Jorgensen S.L."/>
            <person name="Zaremba-Niedzwiedzka K."/>
            <person name="Martijn J."/>
            <person name="Lind A.E."/>
            <person name="van Eijk R."/>
            <person name="Schleper C."/>
            <person name="Guy L."/>
            <person name="Ettema T.J."/>
        </authorList>
    </citation>
    <scope>NUCLEOTIDE SEQUENCE</scope>
</reference>
<gene>
    <name evidence="1" type="ORF">LCGC14_2942060</name>
</gene>
<dbReference type="AlphaFoldDB" id="A0A0F8XHN1"/>
<dbReference type="EMBL" id="LAZR01059036">
    <property type="protein sequence ID" value="KKK68637.1"/>
    <property type="molecule type" value="Genomic_DNA"/>
</dbReference>
<feature type="non-terminal residue" evidence="1">
    <location>
        <position position="1"/>
    </location>
</feature>
<comment type="caution">
    <text evidence="1">The sequence shown here is derived from an EMBL/GenBank/DDBJ whole genome shotgun (WGS) entry which is preliminary data.</text>
</comment>
<feature type="non-terminal residue" evidence="1">
    <location>
        <position position="377"/>
    </location>
</feature>
<accession>A0A0F8XHN1</accession>
<name>A0A0F8XHN1_9ZZZZ</name>
<evidence type="ECO:0000313" key="1">
    <source>
        <dbReference type="EMBL" id="KKK68637.1"/>
    </source>
</evidence>